<dbReference type="InterPro" id="IPR052891">
    <property type="entry name" value="DNA-3mA_glycosylase"/>
</dbReference>
<evidence type="ECO:0000313" key="1">
    <source>
        <dbReference type="EMBL" id="GGE49021.1"/>
    </source>
</evidence>
<dbReference type="Pfam" id="PF03352">
    <property type="entry name" value="Adenine_glyco"/>
    <property type="match status" value="1"/>
</dbReference>
<dbReference type="PANTHER" id="PTHR30037:SF3">
    <property type="entry name" value="BLR0857 PROTEIN"/>
    <property type="match status" value="1"/>
</dbReference>
<reference evidence="1" key="2">
    <citation type="submission" date="2020-09" db="EMBL/GenBank/DDBJ databases">
        <authorList>
            <person name="Sun Q."/>
            <person name="Zhou Y."/>
        </authorList>
    </citation>
    <scope>NUCLEOTIDE SEQUENCE</scope>
    <source>
        <strain evidence="1">CGMCC 1.16012</strain>
    </source>
</reference>
<dbReference type="PANTHER" id="PTHR30037">
    <property type="entry name" value="DNA-3-METHYLADENINE GLYCOSYLASE 1"/>
    <property type="match status" value="1"/>
</dbReference>
<evidence type="ECO:0000313" key="2">
    <source>
        <dbReference type="Proteomes" id="UP000606730"/>
    </source>
</evidence>
<dbReference type="InterPro" id="IPR005019">
    <property type="entry name" value="Adenine_glyco"/>
</dbReference>
<dbReference type="AlphaFoldDB" id="A0A917EJI2"/>
<keyword evidence="2" id="KW-1185">Reference proteome</keyword>
<comment type="caution">
    <text evidence="1">The sequence shown here is derived from an EMBL/GenBank/DDBJ whole genome shotgun (WGS) entry which is preliminary data.</text>
</comment>
<reference evidence="1" key="1">
    <citation type="journal article" date="2014" name="Int. J. Syst. Evol. Microbiol.">
        <title>Complete genome sequence of Corynebacterium casei LMG S-19264T (=DSM 44701T), isolated from a smear-ripened cheese.</title>
        <authorList>
            <consortium name="US DOE Joint Genome Institute (JGI-PGF)"/>
            <person name="Walter F."/>
            <person name="Albersmeier A."/>
            <person name="Kalinowski J."/>
            <person name="Ruckert C."/>
        </authorList>
    </citation>
    <scope>NUCLEOTIDE SEQUENCE</scope>
    <source>
        <strain evidence="1">CGMCC 1.16012</strain>
    </source>
</reference>
<sequence length="221" mass="24257">MMKTYAELLDIATKRKGEEFLADHLTVSEVSLADLTDDRILSEFSRGVFQAGFSWKVIDNKWPGFEEAFERFDIARNAFMSDEDLDRHLANKAIVRNAQKILSIRDNAIFLSDLAQAHGSAASFFAAWPSTDAVGLYDLIKTRGSRLGGMTGPYSLRRLGYDGVIFSKSVVSALNMAGAVDGAVTSKTAMRKAQEAINTWAEESGQPHAVISRVLAFSVPD</sequence>
<dbReference type="Proteomes" id="UP000606730">
    <property type="component" value="Unassembled WGS sequence"/>
</dbReference>
<proteinExistence type="predicted"/>
<gene>
    <name evidence="1" type="ORF">GCM10011517_16090</name>
</gene>
<dbReference type="GO" id="GO:0008725">
    <property type="term" value="F:DNA-3-methyladenine glycosylase activity"/>
    <property type="evidence" value="ECO:0007669"/>
    <property type="project" value="InterPro"/>
</dbReference>
<dbReference type="EMBL" id="BMKN01000002">
    <property type="protein sequence ID" value="GGE49021.1"/>
    <property type="molecule type" value="Genomic_DNA"/>
</dbReference>
<dbReference type="GO" id="GO:0006284">
    <property type="term" value="P:base-excision repair"/>
    <property type="evidence" value="ECO:0007669"/>
    <property type="project" value="InterPro"/>
</dbReference>
<protein>
    <submittedName>
        <fullName evidence="1">3-methyladenine DNA glycosylase</fullName>
    </submittedName>
</protein>
<organism evidence="1 2">
    <name type="scientific">Actibacterium pelagium</name>
    <dbReference type="NCBI Taxonomy" id="2029103"/>
    <lineage>
        <taxon>Bacteria</taxon>
        <taxon>Pseudomonadati</taxon>
        <taxon>Pseudomonadota</taxon>
        <taxon>Alphaproteobacteria</taxon>
        <taxon>Rhodobacterales</taxon>
        <taxon>Roseobacteraceae</taxon>
        <taxon>Actibacterium</taxon>
    </lineage>
</organism>
<accession>A0A917EJI2</accession>
<dbReference type="SUPFAM" id="SSF48150">
    <property type="entry name" value="DNA-glycosylase"/>
    <property type="match status" value="1"/>
</dbReference>
<dbReference type="InterPro" id="IPR011257">
    <property type="entry name" value="DNA_glycosylase"/>
</dbReference>
<dbReference type="Gene3D" id="1.10.340.30">
    <property type="entry name" value="Hypothetical protein, domain 2"/>
    <property type="match status" value="1"/>
</dbReference>
<name>A0A917EJI2_9RHOB</name>